<comment type="function">
    <text evidence="1 10">Controls the rotational direction of flagella during chemotaxis.</text>
</comment>
<dbReference type="GO" id="GO:0009425">
    <property type="term" value="C:bacterial-type flagellum basal body"/>
    <property type="evidence" value="ECO:0007669"/>
    <property type="project" value="InterPro"/>
</dbReference>
<keyword evidence="7 10" id="KW-0283">Flagellar rotation</keyword>
<sequence length="171" mass="18498">MAKNESSSKKESGKFSKLIKSVLATVLIVVASVGATLFYYERYAGGNGGLGGLASSAPAEAPAAPLPPPLFTPLEPFTVTLRNDNSTRILYVAVTLRVGDEDSRKMLSNYMPEVRDRILRRLSEQRADYIQTPEGRAALVEALTQDVEAPYTPHPRGPSVTGVLFTAFVIQ</sequence>
<keyword evidence="4" id="KW-1003">Cell membrane</keyword>
<evidence type="ECO:0000256" key="6">
    <source>
        <dbReference type="ARBA" id="ARBA00022692"/>
    </source>
</evidence>
<dbReference type="Proteomes" id="UP000559809">
    <property type="component" value="Unassembled WGS sequence"/>
</dbReference>
<keyword evidence="12" id="KW-1185">Reference proteome</keyword>
<keyword evidence="11" id="KW-0966">Cell projection</keyword>
<dbReference type="GO" id="GO:0006935">
    <property type="term" value="P:chemotaxis"/>
    <property type="evidence" value="ECO:0007669"/>
    <property type="project" value="UniProtKB-KW"/>
</dbReference>
<evidence type="ECO:0000256" key="3">
    <source>
        <dbReference type="ARBA" id="ARBA00008281"/>
    </source>
</evidence>
<keyword evidence="10" id="KW-0997">Cell inner membrane</keyword>
<keyword evidence="8 10" id="KW-1133">Transmembrane helix</keyword>
<dbReference type="PANTHER" id="PTHR35091">
    <property type="entry name" value="FLAGELLAR PROTEIN FLIL"/>
    <property type="match status" value="1"/>
</dbReference>
<evidence type="ECO:0000256" key="8">
    <source>
        <dbReference type="ARBA" id="ARBA00022989"/>
    </source>
</evidence>
<keyword evidence="5 10" id="KW-0145">Chemotaxis</keyword>
<gene>
    <name evidence="11" type="ORF">H0A72_21730</name>
</gene>
<keyword evidence="11" id="KW-0969">Cilium</keyword>
<evidence type="ECO:0000256" key="1">
    <source>
        <dbReference type="ARBA" id="ARBA00002254"/>
    </source>
</evidence>
<keyword evidence="11" id="KW-0282">Flagellum</keyword>
<evidence type="ECO:0000256" key="4">
    <source>
        <dbReference type="ARBA" id="ARBA00022475"/>
    </source>
</evidence>
<evidence type="ECO:0000313" key="11">
    <source>
        <dbReference type="EMBL" id="NYT51934.1"/>
    </source>
</evidence>
<dbReference type="GO" id="GO:0005886">
    <property type="term" value="C:plasma membrane"/>
    <property type="evidence" value="ECO:0007669"/>
    <property type="project" value="UniProtKB-SubCell"/>
</dbReference>
<evidence type="ECO:0000313" key="12">
    <source>
        <dbReference type="Proteomes" id="UP000559809"/>
    </source>
</evidence>
<feature type="transmembrane region" description="Helical" evidence="10">
    <location>
        <begin position="21"/>
        <end position="40"/>
    </location>
</feature>
<comment type="similarity">
    <text evidence="3 10">Belongs to the FliL family.</text>
</comment>
<name>A0A853G0Q5_9BURK</name>
<evidence type="ECO:0000256" key="2">
    <source>
        <dbReference type="ARBA" id="ARBA00004162"/>
    </source>
</evidence>
<dbReference type="RefSeq" id="WP_180158606.1">
    <property type="nucleotide sequence ID" value="NZ_JACCEM010000021.1"/>
</dbReference>
<comment type="caution">
    <text evidence="11">The sequence shown here is derived from an EMBL/GenBank/DDBJ whole genome shotgun (WGS) entry which is preliminary data.</text>
</comment>
<comment type="subcellular location">
    <subcellularLocation>
        <location evidence="10">Cell inner membrane</location>
    </subcellularLocation>
    <subcellularLocation>
        <location evidence="2">Cell membrane</location>
        <topology evidence="2">Single-pass membrane protein</topology>
    </subcellularLocation>
</comment>
<dbReference type="InterPro" id="IPR005503">
    <property type="entry name" value="FliL"/>
</dbReference>
<keyword evidence="6 10" id="KW-0812">Transmembrane</keyword>
<dbReference type="EMBL" id="JACCEM010000021">
    <property type="protein sequence ID" value="NYT51934.1"/>
    <property type="molecule type" value="Genomic_DNA"/>
</dbReference>
<dbReference type="PANTHER" id="PTHR35091:SF2">
    <property type="entry name" value="FLAGELLAR PROTEIN FLIL"/>
    <property type="match status" value="1"/>
</dbReference>
<keyword evidence="9 10" id="KW-0472">Membrane</keyword>
<evidence type="ECO:0000256" key="5">
    <source>
        <dbReference type="ARBA" id="ARBA00022500"/>
    </source>
</evidence>
<dbReference type="GO" id="GO:0071978">
    <property type="term" value="P:bacterial-type flagellum-dependent swarming motility"/>
    <property type="evidence" value="ECO:0007669"/>
    <property type="project" value="TreeGrafter"/>
</dbReference>
<dbReference type="Pfam" id="PF03748">
    <property type="entry name" value="FliL"/>
    <property type="match status" value="1"/>
</dbReference>
<evidence type="ECO:0000256" key="10">
    <source>
        <dbReference type="RuleBase" id="RU364125"/>
    </source>
</evidence>
<organism evidence="11 12">
    <name type="scientific">Parapusillimonas granuli</name>
    <dbReference type="NCBI Taxonomy" id="380911"/>
    <lineage>
        <taxon>Bacteria</taxon>
        <taxon>Pseudomonadati</taxon>
        <taxon>Pseudomonadota</taxon>
        <taxon>Betaproteobacteria</taxon>
        <taxon>Burkholderiales</taxon>
        <taxon>Alcaligenaceae</taxon>
        <taxon>Parapusillimonas</taxon>
    </lineage>
</organism>
<proteinExistence type="inferred from homology"/>
<reference evidence="11 12" key="1">
    <citation type="submission" date="2020-07" db="EMBL/GenBank/DDBJ databases">
        <title>Taxonomic revisions and descriptions of new bacterial species based on genomic comparisons in the high-G+C-content subgroup of the family Alcaligenaceae.</title>
        <authorList>
            <person name="Szabo A."/>
            <person name="Felfoldi T."/>
        </authorList>
    </citation>
    <scope>NUCLEOTIDE SEQUENCE [LARGE SCALE GENOMIC DNA]</scope>
    <source>
        <strain evidence="11 12">LMG 24012</strain>
    </source>
</reference>
<evidence type="ECO:0000256" key="9">
    <source>
        <dbReference type="ARBA" id="ARBA00023136"/>
    </source>
</evidence>
<dbReference type="AlphaFoldDB" id="A0A853G0Q5"/>
<protein>
    <recommendedName>
        <fullName evidence="10">Flagellar protein FliL</fullName>
    </recommendedName>
</protein>
<evidence type="ECO:0000256" key="7">
    <source>
        <dbReference type="ARBA" id="ARBA00022779"/>
    </source>
</evidence>
<accession>A0A853G0Q5</accession>